<keyword evidence="5" id="KW-0968">Cytoplasmic vesicle</keyword>
<dbReference type="Pfam" id="PF00787">
    <property type="entry name" value="PX"/>
    <property type="match status" value="1"/>
</dbReference>
<evidence type="ECO:0000256" key="1">
    <source>
        <dbReference type="ARBA" id="ARBA00004156"/>
    </source>
</evidence>
<accession>A0A7J7KTN0</accession>
<gene>
    <name evidence="10" type="ORF">EB796_000178</name>
</gene>
<dbReference type="PROSITE" id="PS50195">
    <property type="entry name" value="PX"/>
    <property type="match status" value="1"/>
</dbReference>
<evidence type="ECO:0000256" key="5">
    <source>
        <dbReference type="ARBA" id="ARBA00023329"/>
    </source>
</evidence>
<evidence type="ECO:0000256" key="4">
    <source>
        <dbReference type="ARBA" id="ARBA00023136"/>
    </source>
</evidence>
<feature type="compositionally biased region" description="Polar residues" evidence="7">
    <location>
        <begin position="161"/>
        <end position="170"/>
    </location>
</feature>
<dbReference type="InterPro" id="IPR036028">
    <property type="entry name" value="SH3-like_dom_sf"/>
</dbReference>
<feature type="region of interest" description="Disordered" evidence="7">
    <location>
        <begin position="82"/>
        <end position="173"/>
    </location>
</feature>
<evidence type="ECO:0000259" key="8">
    <source>
        <dbReference type="PROSITE" id="PS50002"/>
    </source>
</evidence>
<dbReference type="InterPro" id="IPR019497">
    <property type="entry name" value="Sorting_nexin_WASP-bd-dom"/>
</dbReference>
<dbReference type="CDD" id="cd11763">
    <property type="entry name" value="SH3_SNX9_like"/>
    <property type="match status" value="1"/>
</dbReference>
<dbReference type="GO" id="GO:0035091">
    <property type="term" value="F:phosphatidylinositol binding"/>
    <property type="evidence" value="ECO:0007669"/>
    <property type="project" value="InterPro"/>
</dbReference>
<evidence type="ECO:0000259" key="9">
    <source>
        <dbReference type="PROSITE" id="PS50195"/>
    </source>
</evidence>
<name>A0A7J7KTN0_BUGNE</name>
<feature type="compositionally biased region" description="Polar residues" evidence="7">
    <location>
        <begin position="113"/>
        <end position="123"/>
    </location>
</feature>
<dbReference type="SUPFAM" id="SSF64268">
    <property type="entry name" value="PX domain"/>
    <property type="match status" value="1"/>
</dbReference>
<feature type="compositionally biased region" description="Low complexity" evidence="7">
    <location>
        <begin position="129"/>
        <end position="144"/>
    </location>
</feature>
<dbReference type="InterPro" id="IPR001452">
    <property type="entry name" value="SH3_domain"/>
</dbReference>
<dbReference type="GO" id="GO:0097320">
    <property type="term" value="P:plasma membrane tubulation"/>
    <property type="evidence" value="ECO:0007669"/>
    <property type="project" value="TreeGrafter"/>
</dbReference>
<dbReference type="SMART" id="SM00312">
    <property type="entry name" value="PX"/>
    <property type="match status" value="1"/>
</dbReference>
<comment type="caution">
    <text evidence="10">The sequence shown here is derived from an EMBL/GenBank/DDBJ whole genome shotgun (WGS) entry which is preliminary data.</text>
</comment>
<feature type="compositionally biased region" description="Low complexity" evidence="7">
    <location>
        <begin position="95"/>
        <end position="112"/>
    </location>
</feature>
<proteinExistence type="inferred from homology"/>
<dbReference type="OrthoDB" id="10254720at2759"/>
<protein>
    <recommendedName>
        <fullName evidence="12">SNX9</fullName>
    </recommendedName>
</protein>
<comment type="similarity">
    <text evidence="2">Belongs to the sorting nexin family.</text>
</comment>
<sequence length="583" mass="65842">MTHVAEDIKVVFMSPINMARKQAKALYDFEGQTPEELSLIADETLTIVNEDVGDGWWEAQNQHGRSGLIPKDYVEVITSMQSLPEPSMPPPPLPGVQAVPAQQSSWQAPAQAGWNNTSSQYTQPVGGWAPPAASTTHTTASAPGADDDDWDDDDWSDDDGSSISTEQNYTGDAHRRVNVPQRDTSASVRTKTVRMSTHNKLGFDIQLLSNPTQSVPESEQVRIIETQRGFEWEANRNSFSCLVDSPKKSSKLKGLKSFTVYQLTPSISGIAVQRRYKHFDWLIGRFVEKYPTIVIPPLPDKQMTGRYEEEFINERMKQLQEWVTRIANHPVVSRSAVWNHFLTCTDEKGWKRGKREAEADKYKGGKFFHTVVTPAAPLEAAQVEKDIDNFYTFTKKMDDGVKELSSAAVDQTKRYPNHFRKEYNKVSQAVNAVKEAFETDGCTDSGPLNNAMAETSKAYADIAIMFQQQPNRDWIPLTDQLQVYRGILSGFEATLGAQKAASAKVRESQKAYEEGKMSDTDVQAFSSHADAISYTLYAEVNHFQANRQQEFKIMMQNLLDEQIDFHRRITQRLEEAKRHYDAF</sequence>
<dbReference type="AlphaFoldDB" id="A0A7J7KTN0"/>
<dbReference type="PANTHER" id="PTHR45827">
    <property type="entry name" value="SORTING NEXIN"/>
    <property type="match status" value="1"/>
</dbReference>
<dbReference type="GO" id="GO:0016197">
    <property type="term" value="P:endosomal transport"/>
    <property type="evidence" value="ECO:0007669"/>
    <property type="project" value="TreeGrafter"/>
</dbReference>
<comment type="subcellular location">
    <subcellularLocation>
        <location evidence="1">Cytoplasmic vesicle membrane</location>
    </subcellularLocation>
</comment>
<dbReference type="InterPro" id="IPR001683">
    <property type="entry name" value="PX_dom"/>
</dbReference>
<dbReference type="SMART" id="SM00326">
    <property type="entry name" value="SH3"/>
    <property type="match status" value="1"/>
</dbReference>
<dbReference type="InterPro" id="IPR027267">
    <property type="entry name" value="AH/BAR_dom_sf"/>
</dbReference>
<dbReference type="PRINTS" id="PR00452">
    <property type="entry name" value="SH3DOMAIN"/>
</dbReference>
<dbReference type="SUPFAM" id="SSF50044">
    <property type="entry name" value="SH3-domain"/>
    <property type="match status" value="1"/>
</dbReference>
<dbReference type="Proteomes" id="UP000593567">
    <property type="component" value="Unassembled WGS sequence"/>
</dbReference>
<dbReference type="GO" id="GO:0006897">
    <property type="term" value="P:endocytosis"/>
    <property type="evidence" value="ECO:0007669"/>
    <property type="project" value="TreeGrafter"/>
</dbReference>
<evidence type="ECO:0000313" key="11">
    <source>
        <dbReference type="Proteomes" id="UP000593567"/>
    </source>
</evidence>
<evidence type="ECO:0000256" key="2">
    <source>
        <dbReference type="ARBA" id="ARBA00010883"/>
    </source>
</evidence>
<feature type="compositionally biased region" description="Acidic residues" evidence="7">
    <location>
        <begin position="145"/>
        <end position="160"/>
    </location>
</feature>
<dbReference type="InterPro" id="IPR036871">
    <property type="entry name" value="PX_dom_sf"/>
</dbReference>
<dbReference type="FunFam" id="3.30.1520.10:FF:000004">
    <property type="entry name" value="Sorting nexin"/>
    <property type="match status" value="1"/>
</dbReference>
<feature type="domain" description="SH3" evidence="8">
    <location>
        <begin position="18"/>
        <end position="79"/>
    </location>
</feature>
<evidence type="ECO:0008006" key="12">
    <source>
        <dbReference type="Google" id="ProtNLM"/>
    </source>
</evidence>
<evidence type="ECO:0000256" key="6">
    <source>
        <dbReference type="PROSITE-ProRule" id="PRU00192"/>
    </source>
</evidence>
<keyword evidence="4" id="KW-0472">Membrane</keyword>
<feature type="domain" description="PX" evidence="9">
    <location>
        <begin position="239"/>
        <end position="348"/>
    </location>
</feature>
<evidence type="ECO:0000313" key="10">
    <source>
        <dbReference type="EMBL" id="KAF6041499.1"/>
    </source>
</evidence>
<dbReference type="Pfam" id="PF10456">
    <property type="entry name" value="BAR_3_WASP_bdg"/>
    <property type="match status" value="1"/>
</dbReference>
<dbReference type="Pfam" id="PF14604">
    <property type="entry name" value="SH3_9"/>
    <property type="match status" value="1"/>
</dbReference>
<dbReference type="SUPFAM" id="SSF103657">
    <property type="entry name" value="BAR/IMD domain-like"/>
    <property type="match status" value="1"/>
</dbReference>
<dbReference type="Gene3D" id="2.30.30.40">
    <property type="entry name" value="SH3 Domains"/>
    <property type="match status" value="1"/>
</dbReference>
<dbReference type="EMBL" id="VXIV02000032">
    <property type="protein sequence ID" value="KAF6041499.1"/>
    <property type="molecule type" value="Genomic_DNA"/>
</dbReference>
<dbReference type="PROSITE" id="PS50002">
    <property type="entry name" value="SH3"/>
    <property type="match status" value="1"/>
</dbReference>
<dbReference type="Gene3D" id="1.20.1270.60">
    <property type="entry name" value="Arfaptin homology (AH) domain/BAR domain"/>
    <property type="match status" value="1"/>
</dbReference>
<dbReference type="GO" id="GO:0030659">
    <property type="term" value="C:cytoplasmic vesicle membrane"/>
    <property type="evidence" value="ECO:0007669"/>
    <property type="project" value="UniProtKB-SubCell"/>
</dbReference>
<dbReference type="PANTHER" id="PTHR45827:SF1">
    <property type="entry name" value="SORTING NEXIN"/>
    <property type="match status" value="1"/>
</dbReference>
<dbReference type="Gene3D" id="3.30.1520.10">
    <property type="entry name" value="Phox-like domain"/>
    <property type="match status" value="1"/>
</dbReference>
<keyword evidence="3 6" id="KW-0728">SH3 domain</keyword>
<evidence type="ECO:0000256" key="7">
    <source>
        <dbReference type="SAM" id="MobiDB-lite"/>
    </source>
</evidence>
<keyword evidence="11" id="KW-1185">Reference proteome</keyword>
<dbReference type="GO" id="GO:0005886">
    <property type="term" value="C:plasma membrane"/>
    <property type="evidence" value="ECO:0007669"/>
    <property type="project" value="TreeGrafter"/>
</dbReference>
<evidence type="ECO:0000256" key="3">
    <source>
        <dbReference type="ARBA" id="ARBA00022443"/>
    </source>
</evidence>
<organism evidence="10 11">
    <name type="scientific">Bugula neritina</name>
    <name type="common">Brown bryozoan</name>
    <name type="synonym">Sertularia neritina</name>
    <dbReference type="NCBI Taxonomy" id="10212"/>
    <lineage>
        <taxon>Eukaryota</taxon>
        <taxon>Metazoa</taxon>
        <taxon>Spiralia</taxon>
        <taxon>Lophotrochozoa</taxon>
        <taxon>Bryozoa</taxon>
        <taxon>Gymnolaemata</taxon>
        <taxon>Cheilostomatida</taxon>
        <taxon>Flustrina</taxon>
        <taxon>Buguloidea</taxon>
        <taxon>Bugulidae</taxon>
        <taxon>Bugula</taxon>
    </lineage>
</organism>
<reference evidence="10" key="1">
    <citation type="submission" date="2020-06" db="EMBL/GenBank/DDBJ databases">
        <title>Draft genome of Bugula neritina, a colonial animal packing powerful symbionts and potential medicines.</title>
        <authorList>
            <person name="Rayko M."/>
        </authorList>
    </citation>
    <scope>NUCLEOTIDE SEQUENCE [LARGE SCALE GENOMIC DNA]</scope>
    <source>
        <strain evidence="10">Kwan_BN1</strain>
    </source>
</reference>